<feature type="compositionally biased region" description="Basic and acidic residues" evidence="2">
    <location>
        <begin position="129"/>
        <end position="142"/>
    </location>
</feature>
<feature type="chain" id="PRO_5041920912" evidence="3">
    <location>
        <begin position="24"/>
        <end position="285"/>
    </location>
</feature>
<keyword evidence="1" id="KW-1015">Disulfide bond</keyword>
<dbReference type="InterPro" id="IPR039942">
    <property type="entry name" value="SBSPO"/>
</dbReference>
<accession>A0AAD4MNJ0</accession>
<dbReference type="Proteomes" id="UP001201812">
    <property type="component" value="Unassembled WGS sequence"/>
</dbReference>
<feature type="region of interest" description="Disordered" evidence="2">
    <location>
        <begin position="124"/>
        <end position="155"/>
    </location>
</feature>
<gene>
    <name evidence="5" type="ORF">DdX_16719</name>
</gene>
<dbReference type="PROSITE" id="PS50958">
    <property type="entry name" value="SMB_2"/>
    <property type="match status" value="1"/>
</dbReference>
<reference evidence="5" key="1">
    <citation type="submission" date="2022-01" db="EMBL/GenBank/DDBJ databases">
        <title>Genome Sequence Resource for Two Populations of Ditylenchus destructor, the Migratory Endoparasitic Phytonematode.</title>
        <authorList>
            <person name="Zhang H."/>
            <person name="Lin R."/>
            <person name="Xie B."/>
        </authorList>
    </citation>
    <scope>NUCLEOTIDE SEQUENCE</scope>
    <source>
        <strain evidence="5">BazhouSP</strain>
    </source>
</reference>
<evidence type="ECO:0000313" key="5">
    <source>
        <dbReference type="EMBL" id="KAI1700436.1"/>
    </source>
</evidence>
<dbReference type="AlphaFoldDB" id="A0AAD4MNJ0"/>
<comment type="caution">
    <text evidence="5">The sequence shown here is derived from an EMBL/GenBank/DDBJ whole genome shotgun (WGS) entry which is preliminary data.</text>
</comment>
<dbReference type="EMBL" id="JAKKPZ010000145">
    <property type="protein sequence ID" value="KAI1700436.1"/>
    <property type="molecule type" value="Genomic_DNA"/>
</dbReference>
<sequence>MQSVLVFQICVLALLLPWAVVNSDDCGVVRGDRSRKKVRTPDSWINKPGERRDVGGQYCSKREDPCCPSRNDECTAPITVPGLPMDHLCYCDKFCNRESTNEGNDCCPDYAEVCLSAFSTGEEQSIPSREGRSRSESGHSEPAHLPTNTAPPSAVGHAQDVTTVALLLDYQYNSSRLWSSLSPGLKVKFDNYCVHYELVRVYKHCEHTRWKSTLYRKNVICAECQPLAQLHGNDFRCASDLEDGEEGFWKLIGPRNCYGEWRRMYRSDNCKCFEKYPMYDPFLMV</sequence>
<proteinExistence type="predicted"/>
<evidence type="ECO:0000313" key="6">
    <source>
        <dbReference type="Proteomes" id="UP001201812"/>
    </source>
</evidence>
<evidence type="ECO:0000256" key="3">
    <source>
        <dbReference type="SAM" id="SignalP"/>
    </source>
</evidence>
<evidence type="ECO:0000259" key="4">
    <source>
        <dbReference type="PROSITE" id="PS50958"/>
    </source>
</evidence>
<name>A0AAD4MNJ0_9BILA</name>
<keyword evidence="6" id="KW-1185">Reference proteome</keyword>
<dbReference type="InterPro" id="IPR001212">
    <property type="entry name" value="Somatomedin_B_dom"/>
</dbReference>
<protein>
    <submittedName>
        <fullName evidence="5">Peptidase C1-like protein F26E4.3</fullName>
    </submittedName>
</protein>
<dbReference type="PANTHER" id="PTHR20920">
    <property type="entry name" value="RPE-SPONDIN"/>
    <property type="match status" value="1"/>
</dbReference>
<keyword evidence="3" id="KW-0732">Signal</keyword>
<evidence type="ECO:0000256" key="2">
    <source>
        <dbReference type="SAM" id="MobiDB-lite"/>
    </source>
</evidence>
<feature type="domain" description="SMB" evidence="4">
    <location>
        <begin position="62"/>
        <end position="119"/>
    </location>
</feature>
<organism evidence="5 6">
    <name type="scientific">Ditylenchus destructor</name>
    <dbReference type="NCBI Taxonomy" id="166010"/>
    <lineage>
        <taxon>Eukaryota</taxon>
        <taxon>Metazoa</taxon>
        <taxon>Ecdysozoa</taxon>
        <taxon>Nematoda</taxon>
        <taxon>Chromadorea</taxon>
        <taxon>Rhabditida</taxon>
        <taxon>Tylenchina</taxon>
        <taxon>Tylenchomorpha</taxon>
        <taxon>Sphaerularioidea</taxon>
        <taxon>Anguinidae</taxon>
        <taxon>Anguininae</taxon>
        <taxon>Ditylenchus</taxon>
    </lineage>
</organism>
<evidence type="ECO:0000256" key="1">
    <source>
        <dbReference type="ARBA" id="ARBA00023157"/>
    </source>
</evidence>
<dbReference type="PANTHER" id="PTHR20920:SF5">
    <property type="entry name" value="SMB DOMAIN-CONTAINING PROTEIN"/>
    <property type="match status" value="1"/>
</dbReference>
<dbReference type="Pfam" id="PF25031">
    <property type="entry name" value="SBSPON_C"/>
    <property type="match status" value="1"/>
</dbReference>
<feature type="signal peptide" evidence="3">
    <location>
        <begin position="1"/>
        <end position="23"/>
    </location>
</feature>
<dbReference type="InterPro" id="IPR056801">
    <property type="entry name" value="SBSPON_C"/>
</dbReference>